<evidence type="ECO:0000313" key="2">
    <source>
        <dbReference type="EMBL" id="MFC7667874.1"/>
    </source>
</evidence>
<reference evidence="3" key="1">
    <citation type="journal article" date="2019" name="Int. J. Syst. Evol. Microbiol.">
        <title>The Global Catalogue of Microorganisms (GCM) 10K type strain sequencing project: providing services to taxonomists for standard genome sequencing and annotation.</title>
        <authorList>
            <consortium name="The Broad Institute Genomics Platform"/>
            <consortium name="The Broad Institute Genome Sequencing Center for Infectious Disease"/>
            <person name="Wu L."/>
            <person name="Ma J."/>
        </authorList>
    </citation>
    <scope>NUCLEOTIDE SEQUENCE [LARGE SCALE GENOMIC DNA]</scope>
    <source>
        <strain evidence="3">JCM 19635</strain>
    </source>
</reference>
<dbReference type="Pfam" id="PF01642">
    <property type="entry name" value="MM_CoA_mutase"/>
    <property type="match status" value="1"/>
</dbReference>
<dbReference type="SUPFAM" id="SSF51703">
    <property type="entry name" value="Cobalamin (vitamin B12)-dependent enzymes"/>
    <property type="match status" value="1"/>
</dbReference>
<protein>
    <submittedName>
        <fullName evidence="2">Methylmalonyl-CoA mutase family protein</fullName>
    </submittedName>
</protein>
<organism evidence="2 3">
    <name type="scientific">Hymenobacter humi</name>
    <dbReference type="NCBI Taxonomy" id="1411620"/>
    <lineage>
        <taxon>Bacteria</taxon>
        <taxon>Pseudomonadati</taxon>
        <taxon>Bacteroidota</taxon>
        <taxon>Cytophagia</taxon>
        <taxon>Cytophagales</taxon>
        <taxon>Hymenobacteraceae</taxon>
        <taxon>Hymenobacter</taxon>
    </lineage>
</organism>
<feature type="domain" description="Methylmalonyl-CoA mutase alpha/beta chain catalytic" evidence="1">
    <location>
        <begin position="1"/>
        <end position="85"/>
    </location>
</feature>
<evidence type="ECO:0000259" key="1">
    <source>
        <dbReference type="Pfam" id="PF01642"/>
    </source>
</evidence>
<dbReference type="PANTHER" id="PTHR48101">
    <property type="entry name" value="METHYLMALONYL-COA MUTASE, MITOCHONDRIAL-RELATED"/>
    <property type="match status" value="1"/>
</dbReference>
<evidence type="ECO:0000313" key="3">
    <source>
        <dbReference type="Proteomes" id="UP001596513"/>
    </source>
</evidence>
<keyword evidence="3" id="KW-1185">Reference proteome</keyword>
<dbReference type="InterPro" id="IPR006099">
    <property type="entry name" value="MeMalonylCoA_mutase_a/b_cat"/>
</dbReference>
<dbReference type="EMBL" id="JBHTEK010000001">
    <property type="protein sequence ID" value="MFC7667874.1"/>
    <property type="molecule type" value="Genomic_DNA"/>
</dbReference>
<gene>
    <name evidence="2" type="ORF">ACFQT0_11100</name>
</gene>
<dbReference type="InterPro" id="IPR016176">
    <property type="entry name" value="Cbl-dep_enz_cat"/>
</dbReference>
<dbReference type="Gene3D" id="3.20.20.240">
    <property type="entry name" value="Methylmalonyl-CoA mutase"/>
    <property type="match status" value="1"/>
</dbReference>
<dbReference type="PANTHER" id="PTHR48101:SF1">
    <property type="entry name" value="METHYLMALONYL-COA MUTASE, LARGE SUBUNIT"/>
    <property type="match status" value="1"/>
</dbReference>
<name>A0ABW2U614_9BACT</name>
<comment type="caution">
    <text evidence="2">The sequence shown here is derived from an EMBL/GenBank/DDBJ whole genome shotgun (WGS) entry which is preliminary data.</text>
</comment>
<sequence length="89" mass="9500">MPDFQALAVNGAFFGNRGATATQQIAFSLNTAAALLAELPNDEITLAQVAAALHVHVAITPSYFPEMAKLRALRRLWATLLHAFGLPPS</sequence>
<proteinExistence type="predicted"/>
<dbReference type="Proteomes" id="UP001596513">
    <property type="component" value="Unassembled WGS sequence"/>
</dbReference>
<accession>A0ABW2U614</accession>
<dbReference type="RefSeq" id="WP_380205983.1">
    <property type="nucleotide sequence ID" value="NZ_JBHTEK010000001.1"/>
</dbReference>